<dbReference type="Proteomes" id="UP000095023">
    <property type="component" value="Unassembled WGS sequence"/>
</dbReference>
<gene>
    <name evidence="2" type="ORF">CANCADRAFT_42268</name>
</gene>
<dbReference type="AlphaFoldDB" id="A0A1E4TIQ5"/>
<feature type="compositionally biased region" description="Polar residues" evidence="1">
    <location>
        <begin position="28"/>
        <end position="44"/>
    </location>
</feature>
<proteinExistence type="predicted"/>
<keyword evidence="3" id="KW-1185">Reference proteome</keyword>
<name>A0A1E4TIQ5_9ASCO</name>
<dbReference type="EMBL" id="KV453841">
    <property type="protein sequence ID" value="ODV91631.1"/>
    <property type="molecule type" value="Genomic_DNA"/>
</dbReference>
<feature type="region of interest" description="Disordered" evidence="1">
    <location>
        <begin position="69"/>
        <end position="106"/>
    </location>
</feature>
<organism evidence="2 3">
    <name type="scientific">Tortispora caseinolytica NRRL Y-17796</name>
    <dbReference type="NCBI Taxonomy" id="767744"/>
    <lineage>
        <taxon>Eukaryota</taxon>
        <taxon>Fungi</taxon>
        <taxon>Dikarya</taxon>
        <taxon>Ascomycota</taxon>
        <taxon>Saccharomycotina</taxon>
        <taxon>Trigonopsidomycetes</taxon>
        <taxon>Trigonopsidales</taxon>
        <taxon>Trigonopsidaceae</taxon>
        <taxon>Tortispora</taxon>
    </lineage>
</organism>
<sequence length="106" mass="11258">MSETVQSVIDTAKEYTKAALGKNDADPQPQTKSEGSQDNDSSGATILSEIADTVKSSVAGETTMHNAADTLIPDDIKKELPQGPIDVPTDDYDPSVPKDPSLVRKE</sequence>
<evidence type="ECO:0000313" key="3">
    <source>
        <dbReference type="Proteomes" id="UP000095023"/>
    </source>
</evidence>
<accession>A0A1E4TIQ5</accession>
<evidence type="ECO:0000256" key="1">
    <source>
        <dbReference type="SAM" id="MobiDB-lite"/>
    </source>
</evidence>
<protein>
    <submittedName>
        <fullName evidence="2">Uncharacterized protein</fullName>
    </submittedName>
</protein>
<feature type="region of interest" description="Disordered" evidence="1">
    <location>
        <begin position="17"/>
        <end position="44"/>
    </location>
</feature>
<reference evidence="3" key="1">
    <citation type="submission" date="2016-02" db="EMBL/GenBank/DDBJ databases">
        <title>Comparative genomics of biotechnologically important yeasts.</title>
        <authorList>
            <consortium name="DOE Joint Genome Institute"/>
            <person name="Riley R."/>
            <person name="Haridas S."/>
            <person name="Wolfe K.H."/>
            <person name="Lopes M.R."/>
            <person name="Hittinger C.T."/>
            <person name="Goker M."/>
            <person name="Salamov A."/>
            <person name="Wisecaver J."/>
            <person name="Long T.M."/>
            <person name="Aerts A.L."/>
            <person name="Barry K."/>
            <person name="Choi C."/>
            <person name="Clum A."/>
            <person name="Coughlan A.Y."/>
            <person name="Deshpande S."/>
            <person name="Douglass A.P."/>
            <person name="Hanson S.J."/>
            <person name="Klenk H.-P."/>
            <person name="Labutti K."/>
            <person name="Lapidus A."/>
            <person name="Lindquist E."/>
            <person name="Lipzen A."/>
            <person name="Meier-Kolthoff J.P."/>
            <person name="Ohm R.A."/>
            <person name="Otillar R.P."/>
            <person name="Pangilinan J."/>
            <person name="Peng Y."/>
            <person name="Rokas A."/>
            <person name="Rosa C.A."/>
            <person name="Scheuner C."/>
            <person name="Sibirny A.A."/>
            <person name="Slot J.C."/>
            <person name="Stielow J.B."/>
            <person name="Sun H."/>
            <person name="Kurtzman C.P."/>
            <person name="Blackwell M."/>
            <person name="Jeffries T.W."/>
            <person name="Grigoriev I.V."/>
        </authorList>
    </citation>
    <scope>NUCLEOTIDE SEQUENCE [LARGE SCALE GENOMIC DNA]</scope>
    <source>
        <strain evidence="3">NRRL Y-17796</strain>
    </source>
</reference>
<evidence type="ECO:0000313" key="2">
    <source>
        <dbReference type="EMBL" id="ODV91631.1"/>
    </source>
</evidence>